<dbReference type="EMBL" id="JACWZY010000004">
    <property type="protein sequence ID" value="MBD2700453.1"/>
    <property type="molecule type" value="Genomic_DNA"/>
</dbReference>
<name>A0A927AQG9_9BACT</name>
<dbReference type="Gene3D" id="2.40.160.20">
    <property type="match status" value="1"/>
</dbReference>
<gene>
    <name evidence="4" type="ORF">IC229_07395</name>
</gene>
<feature type="signal peptide" evidence="2">
    <location>
        <begin position="1"/>
        <end position="23"/>
    </location>
</feature>
<feature type="chain" id="PRO_5037381751" evidence="2">
    <location>
        <begin position="24"/>
        <end position="212"/>
    </location>
</feature>
<proteinExistence type="predicted"/>
<dbReference type="GO" id="GO:0019867">
    <property type="term" value="C:outer membrane"/>
    <property type="evidence" value="ECO:0007669"/>
    <property type="project" value="InterPro"/>
</dbReference>
<dbReference type="Proteomes" id="UP000598820">
    <property type="component" value="Unassembled WGS sequence"/>
</dbReference>
<protein>
    <submittedName>
        <fullName evidence="4">Outer membrane beta-barrel protein</fullName>
    </submittedName>
</protein>
<dbReference type="RefSeq" id="WP_190886306.1">
    <property type="nucleotide sequence ID" value="NZ_JACWZY010000004.1"/>
</dbReference>
<evidence type="ECO:0000256" key="1">
    <source>
        <dbReference type="ARBA" id="ARBA00022729"/>
    </source>
</evidence>
<keyword evidence="5" id="KW-1185">Reference proteome</keyword>
<reference evidence="4" key="1">
    <citation type="submission" date="2020-09" db="EMBL/GenBank/DDBJ databases">
        <authorList>
            <person name="Kim M.K."/>
        </authorList>
    </citation>
    <scope>NUCLEOTIDE SEQUENCE</scope>
    <source>
        <strain evidence="4">BT702</strain>
    </source>
</reference>
<evidence type="ECO:0000256" key="2">
    <source>
        <dbReference type="SAM" id="SignalP"/>
    </source>
</evidence>
<feature type="domain" description="Outer membrane protein beta-barrel" evidence="3">
    <location>
        <begin position="10"/>
        <end position="175"/>
    </location>
</feature>
<dbReference type="NCBIfam" id="TIGR01414">
    <property type="entry name" value="autotrans_barl"/>
    <property type="match status" value="1"/>
</dbReference>
<dbReference type="SUPFAM" id="SSF56925">
    <property type="entry name" value="OMPA-like"/>
    <property type="match status" value="1"/>
</dbReference>
<dbReference type="InterPro" id="IPR011250">
    <property type="entry name" value="OMP/PagP_B-barrel"/>
</dbReference>
<dbReference type="Pfam" id="PF13505">
    <property type="entry name" value="OMP_b-brl"/>
    <property type="match status" value="1"/>
</dbReference>
<accession>A0A927AQG9</accession>
<dbReference type="InterPro" id="IPR027385">
    <property type="entry name" value="Beta-barrel_OMP"/>
</dbReference>
<sequence length="212" mass="23014">MIHSRFFFLTLAAGFLLSTATWAQTIRQQSTTEGFSLGLSGHYLGWSSDYFQFLDENSGGGPGFGVRAGYGFTQRYEVFAQYDQSILNADNIQAKAFQFSHVTGGLRFNFSATTRALRPFAELGYTYQTGKVDQVLNNAGRRDNIIFKGGALHVGAGLNYFVALPVAITLNGSIQAGAKSPVTFNGVEQTAKADVAAFRISLGVIVYVSELF</sequence>
<evidence type="ECO:0000259" key="3">
    <source>
        <dbReference type="Pfam" id="PF13505"/>
    </source>
</evidence>
<dbReference type="InterPro" id="IPR006315">
    <property type="entry name" value="OM_autotransptr_brl_dom"/>
</dbReference>
<evidence type="ECO:0000313" key="5">
    <source>
        <dbReference type="Proteomes" id="UP000598820"/>
    </source>
</evidence>
<dbReference type="AlphaFoldDB" id="A0A927AQG9"/>
<comment type="caution">
    <text evidence="4">The sequence shown here is derived from an EMBL/GenBank/DDBJ whole genome shotgun (WGS) entry which is preliminary data.</text>
</comment>
<evidence type="ECO:0000313" key="4">
    <source>
        <dbReference type="EMBL" id="MBD2700453.1"/>
    </source>
</evidence>
<organism evidence="4 5">
    <name type="scientific">Spirosoma profusum</name>
    <dbReference type="NCBI Taxonomy" id="2771354"/>
    <lineage>
        <taxon>Bacteria</taxon>
        <taxon>Pseudomonadati</taxon>
        <taxon>Bacteroidota</taxon>
        <taxon>Cytophagia</taxon>
        <taxon>Cytophagales</taxon>
        <taxon>Cytophagaceae</taxon>
        <taxon>Spirosoma</taxon>
    </lineage>
</organism>
<keyword evidence="1 2" id="KW-0732">Signal</keyword>